<reference evidence="4" key="1">
    <citation type="submission" date="2021-10" db="EMBL/GenBank/DDBJ databases">
        <title>Anaerobic single-cell dispensing facilitates the cultivation of human gut bacteria.</title>
        <authorList>
            <person name="Afrizal A."/>
        </authorList>
    </citation>
    <scope>NUCLEOTIDE SEQUENCE</scope>
    <source>
        <strain evidence="4">CLA-AA-H272</strain>
    </source>
</reference>
<dbReference type="GO" id="GO:0016853">
    <property type="term" value="F:isomerase activity"/>
    <property type="evidence" value="ECO:0007669"/>
    <property type="project" value="UniProtKB-KW"/>
</dbReference>
<dbReference type="Pfam" id="PF02567">
    <property type="entry name" value="PhzC-PhzF"/>
    <property type="match status" value="1"/>
</dbReference>
<evidence type="ECO:0000256" key="2">
    <source>
        <dbReference type="ARBA" id="ARBA00023235"/>
    </source>
</evidence>
<dbReference type="SUPFAM" id="SSF54506">
    <property type="entry name" value="Diaminopimelate epimerase-like"/>
    <property type="match status" value="1"/>
</dbReference>
<dbReference type="EMBL" id="JAJEPW010000019">
    <property type="protein sequence ID" value="MCC2129421.1"/>
    <property type="molecule type" value="Genomic_DNA"/>
</dbReference>
<comment type="caution">
    <text evidence="4">The sequence shown here is derived from an EMBL/GenBank/DDBJ whole genome shotgun (WGS) entry which is preliminary data.</text>
</comment>
<dbReference type="GO" id="GO:0005737">
    <property type="term" value="C:cytoplasm"/>
    <property type="evidence" value="ECO:0007669"/>
    <property type="project" value="TreeGrafter"/>
</dbReference>
<gene>
    <name evidence="4" type="ORF">LKD37_07830</name>
</gene>
<evidence type="ECO:0000313" key="5">
    <source>
        <dbReference type="Proteomes" id="UP001199319"/>
    </source>
</evidence>
<sequence length="286" mass="31736">MKIYVMDAFAAKLFGGNQAGVALPERDVSDETMRLIAAELKHSETAFVRPRADGSVDLRYFTPAGEVELCGHATIAGFALLRRLGLLADGRHVAHTKAGDLQISVDGDVVWMDMAPPRWLGELTRVEWEPLYRAFGLTGADRPRDLTPQIVSTGLADIMMPVRDRETLLRARQNETLVAELSRRQKVTGVHMFCLGDKTCTAWCSNFAPLYDIPEECATGTSNGALTYYLYRYGLVQPDRENVFIQGEHMRRSSEIRSRLTVEKGDALIRVGGRAVLSLSGEIYAD</sequence>
<dbReference type="RefSeq" id="WP_302928701.1">
    <property type="nucleotide sequence ID" value="NZ_JAJEPW010000019.1"/>
</dbReference>
<dbReference type="PIRSF" id="PIRSF016184">
    <property type="entry name" value="PhzC_PhzF"/>
    <property type="match status" value="1"/>
</dbReference>
<evidence type="ECO:0000313" key="4">
    <source>
        <dbReference type="EMBL" id="MCC2129421.1"/>
    </source>
</evidence>
<evidence type="ECO:0000256" key="3">
    <source>
        <dbReference type="PIRSR" id="PIRSR016184-1"/>
    </source>
</evidence>
<keyword evidence="2" id="KW-0413">Isomerase</keyword>
<feature type="active site" evidence="3">
    <location>
        <position position="44"/>
    </location>
</feature>
<dbReference type="InterPro" id="IPR003719">
    <property type="entry name" value="Phenazine_PhzF-like"/>
</dbReference>
<protein>
    <submittedName>
        <fullName evidence="4">PhzF family phenazine biosynthesis protein</fullName>
    </submittedName>
</protein>
<name>A0AAE3AB99_9FIRM</name>
<dbReference type="PANTHER" id="PTHR13774:SF39">
    <property type="entry name" value="BIOSYNTHESIS PROTEIN, PUTATIVE-RELATED"/>
    <property type="match status" value="1"/>
</dbReference>
<dbReference type="Gene3D" id="3.10.310.10">
    <property type="entry name" value="Diaminopimelate Epimerase, Chain A, domain 1"/>
    <property type="match status" value="2"/>
</dbReference>
<proteinExistence type="inferred from homology"/>
<comment type="similarity">
    <text evidence="1">Belongs to the PhzF family.</text>
</comment>
<evidence type="ECO:0000256" key="1">
    <source>
        <dbReference type="ARBA" id="ARBA00008270"/>
    </source>
</evidence>
<organism evidence="4 5">
    <name type="scientific">Brotocaccenecus cirricatena</name>
    <dbReference type="NCBI Taxonomy" id="3064195"/>
    <lineage>
        <taxon>Bacteria</taxon>
        <taxon>Bacillati</taxon>
        <taxon>Bacillota</taxon>
        <taxon>Clostridia</taxon>
        <taxon>Eubacteriales</taxon>
        <taxon>Oscillospiraceae</taxon>
        <taxon>Brotocaccenecus</taxon>
    </lineage>
</organism>
<accession>A0AAE3AB99</accession>
<dbReference type="Proteomes" id="UP001199319">
    <property type="component" value="Unassembled WGS sequence"/>
</dbReference>
<dbReference type="NCBIfam" id="TIGR00654">
    <property type="entry name" value="PhzF_family"/>
    <property type="match status" value="1"/>
</dbReference>
<dbReference type="PANTHER" id="PTHR13774">
    <property type="entry name" value="PHENAZINE BIOSYNTHESIS PROTEIN"/>
    <property type="match status" value="1"/>
</dbReference>
<keyword evidence="5" id="KW-1185">Reference proteome</keyword>
<dbReference type="AlphaFoldDB" id="A0AAE3AB99"/>